<dbReference type="InterPro" id="IPR036691">
    <property type="entry name" value="Endo/exonu/phosph_ase_sf"/>
</dbReference>
<evidence type="ECO:0000259" key="2">
    <source>
        <dbReference type="SMART" id="SM00128"/>
    </source>
</evidence>
<feature type="compositionally biased region" description="Basic and acidic residues" evidence="1">
    <location>
        <begin position="236"/>
        <end position="251"/>
    </location>
</feature>
<feature type="compositionally biased region" description="Low complexity" evidence="1">
    <location>
        <begin position="446"/>
        <end position="462"/>
    </location>
</feature>
<dbReference type="Gene3D" id="3.60.10.10">
    <property type="entry name" value="Endonuclease/exonuclease/phosphatase"/>
    <property type="match status" value="1"/>
</dbReference>
<dbReference type="GO" id="GO:0016791">
    <property type="term" value="F:phosphatase activity"/>
    <property type="evidence" value="ECO:0007669"/>
    <property type="project" value="InterPro"/>
</dbReference>
<protein>
    <recommendedName>
        <fullName evidence="2">Inositol polyphosphate-related phosphatase domain-containing protein</fullName>
    </recommendedName>
</protein>
<evidence type="ECO:0000313" key="3">
    <source>
        <dbReference type="EMBL" id="KAK3756323.1"/>
    </source>
</evidence>
<organism evidence="3 4">
    <name type="scientific">Elysia crispata</name>
    <name type="common">lettuce slug</name>
    <dbReference type="NCBI Taxonomy" id="231223"/>
    <lineage>
        <taxon>Eukaryota</taxon>
        <taxon>Metazoa</taxon>
        <taxon>Spiralia</taxon>
        <taxon>Lophotrochozoa</taxon>
        <taxon>Mollusca</taxon>
        <taxon>Gastropoda</taxon>
        <taxon>Heterobranchia</taxon>
        <taxon>Euthyneura</taxon>
        <taxon>Panpulmonata</taxon>
        <taxon>Sacoglossa</taxon>
        <taxon>Placobranchoidea</taxon>
        <taxon>Plakobranchidae</taxon>
        <taxon>Elysia</taxon>
    </lineage>
</organism>
<dbReference type="InterPro" id="IPR053321">
    <property type="entry name" value="IPP-5-Phosphatase_Type_IV"/>
</dbReference>
<keyword evidence="4" id="KW-1185">Reference proteome</keyword>
<name>A0AAE0YSC1_9GAST</name>
<feature type="compositionally biased region" description="Basic and acidic residues" evidence="1">
    <location>
        <begin position="47"/>
        <end position="56"/>
    </location>
</feature>
<accession>A0AAE0YSC1</accession>
<feature type="domain" description="Inositol polyphosphate-related phosphatase" evidence="2">
    <location>
        <begin position="537"/>
        <end position="845"/>
    </location>
</feature>
<feature type="compositionally biased region" description="Polar residues" evidence="1">
    <location>
        <begin position="216"/>
        <end position="225"/>
    </location>
</feature>
<gene>
    <name evidence="3" type="ORF">RRG08_038815</name>
</gene>
<comment type="caution">
    <text evidence="3">The sequence shown here is derived from an EMBL/GenBank/DDBJ whole genome shotgun (WGS) entry which is preliminary data.</text>
</comment>
<feature type="compositionally biased region" description="Basic residues" evidence="1">
    <location>
        <begin position="866"/>
        <end position="877"/>
    </location>
</feature>
<dbReference type="SMART" id="SM00128">
    <property type="entry name" value="IPPc"/>
    <property type="match status" value="1"/>
</dbReference>
<feature type="region of interest" description="Disordered" evidence="1">
    <location>
        <begin position="865"/>
        <end position="884"/>
    </location>
</feature>
<dbReference type="PANTHER" id="PTHR47039">
    <property type="entry name" value="INOSITOL POLYPHOSPHATE 5-PHOSPHATASE E"/>
    <property type="match status" value="1"/>
</dbReference>
<feature type="compositionally biased region" description="Basic and acidic residues" evidence="1">
    <location>
        <begin position="183"/>
        <end position="215"/>
    </location>
</feature>
<dbReference type="InterPro" id="IPR000300">
    <property type="entry name" value="IPPc"/>
</dbReference>
<dbReference type="Proteomes" id="UP001283361">
    <property type="component" value="Unassembled WGS sequence"/>
</dbReference>
<feature type="region of interest" description="Disordered" evidence="1">
    <location>
        <begin position="1"/>
        <end position="490"/>
    </location>
</feature>
<proteinExistence type="predicted"/>
<feature type="compositionally biased region" description="Polar residues" evidence="1">
    <location>
        <begin position="282"/>
        <end position="291"/>
    </location>
</feature>
<dbReference type="PANTHER" id="PTHR47039:SF1">
    <property type="entry name" value="INOSITOL POLYPHOSPHATE 5-PHOSPHATASE E"/>
    <property type="match status" value="1"/>
</dbReference>
<feature type="compositionally biased region" description="Polar residues" evidence="1">
    <location>
        <begin position="57"/>
        <end position="76"/>
    </location>
</feature>
<dbReference type="AlphaFoldDB" id="A0AAE0YSC1"/>
<sequence length="884" mass="98562">MEHLDIGTSESVGRDSVKMRTKKKSTLAKLKEKKLREQGSLTSLQSFHEKQEEKSFFNDSSWAYENTHSKTSTGNLESDIIFSTKDPPETASEIARPKPRPRGRRQSSCDGLTGFSKSDELDGTANSGPTLQDRLKDLKMSGPYDDSADPTISNSGFIPKPPVTPRSQNSNPRTPRNYVPISKGEKRPREHRSSGEEAEVDEKKEKCAEIRKESLKSFSSKQQSHVENKLVPSHTTTERLLKRRNSKDSSVETKTGLSGSSSHASNGVGKPPVYNHPYPHGNLNNSSNRSCGNDLPYPSPSLMDSSLHQSPRGKYLKSANQSHKDRSCQQQEDSSKRKIMSTVETPQASNLRSSSPTQLLVTQSAEPSSLHKPNVSSTGSTDKDNFEDSNQVPESPWKVSPLVPPSSPGRLEPISPRPNPPPPLEDNFSSQSLRTTFRIDPNVRPSTGNSGRGRTATTSSVSGGRGGTGGTGNVDKSDSGATSYGDRVSQQSFASGSVLPVITTKEARSRSYLEGSIGNGSPSMLGAEELDRYFPARKVNVLVGTWNMNEQKEINYPLDDFVLPESCDYVQDIYAFGTQENDMNKKEWEIKIQETIGPSHVMFQSVSLGSLHLVVFIRRDLIWFCSSPEEDVLSLRAVTMVRTKGAIGISFSLFGTSYLFINCHLTSDRDNDNTRKKNRLGDYFKVIQEMKLPRSSQLLSSSKKTSDITAIFDCVFWCGDLNFRIERKRHAVEGKLSQISDEEFPNFETLLGADQLLKYMTEGKIFHGFQEGRIKFHPTFKFDVNKDTYDSSQKNRVPSYTDRIMFRSKRKNDITCMCYDAVMSIKHSDHKPVFGQFETTIRAGTDNMVYSAGHFDRSVYMEANRRRAAQSPKKKPNSKVCAVQ</sequence>
<evidence type="ECO:0000313" key="4">
    <source>
        <dbReference type="Proteomes" id="UP001283361"/>
    </source>
</evidence>
<feature type="compositionally biased region" description="Polar residues" evidence="1">
    <location>
        <begin position="342"/>
        <end position="367"/>
    </location>
</feature>
<feature type="compositionally biased region" description="Polar residues" evidence="1">
    <location>
        <begin position="252"/>
        <end position="265"/>
    </location>
</feature>
<dbReference type="EMBL" id="JAWDGP010005524">
    <property type="protein sequence ID" value="KAK3756323.1"/>
    <property type="molecule type" value="Genomic_DNA"/>
</dbReference>
<reference evidence="3" key="1">
    <citation type="journal article" date="2023" name="G3 (Bethesda)">
        <title>A reference genome for the long-term kleptoplast-retaining sea slug Elysia crispata morphotype clarki.</title>
        <authorList>
            <person name="Eastman K.E."/>
            <person name="Pendleton A.L."/>
            <person name="Shaikh M.A."/>
            <person name="Suttiyut T."/>
            <person name="Ogas R."/>
            <person name="Tomko P."/>
            <person name="Gavelis G."/>
            <person name="Widhalm J.R."/>
            <person name="Wisecaver J.H."/>
        </authorList>
    </citation>
    <scope>NUCLEOTIDE SEQUENCE</scope>
    <source>
        <strain evidence="3">ECLA1</strain>
    </source>
</reference>
<dbReference type="Pfam" id="PF22669">
    <property type="entry name" value="Exo_endo_phos2"/>
    <property type="match status" value="1"/>
</dbReference>
<feature type="compositionally biased region" description="Pro residues" evidence="1">
    <location>
        <begin position="415"/>
        <end position="424"/>
    </location>
</feature>
<dbReference type="SUPFAM" id="SSF56219">
    <property type="entry name" value="DNase I-like"/>
    <property type="match status" value="1"/>
</dbReference>
<feature type="compositionally biased region" description="Gly residues" evidence="1">
    <location>
        <begin position="463"/>
        <end position="472"/>
    </location>
</feature>
<dbReference type="GO" id="GO:0046856">
    <property type="term" value="P:phosphatidylinositol dephosphorylation"/>
    <property type="evidence" value="ECO:0007669"/>
    <property type="project" value="InterPro"/>
</dbReference>
<evidence type="ECO:0000256" key="1">
    <source>
        <dbReference type="SAM" id="MobiDB-lite"/>
    </source>
</evidence>
<feature type="compositionally biased region" description="Polar residues" evidence="1">
    <location>
        <begin position="165"/>
        <end position="174"/>
    </location>
</feature>